<dbReference type="InterPro" id="IPR009014">
    <property type="entry name" value="Transketo_C/PFOR_II"/>
</dbReference>
<dbReference type="Pfam" id="PF22613">
    <property type="entry name" value="Transketolase_C_1"/>
    <property type="match status" value="1"/>
</dbReference>
<protein>
    <recommendedName>
        <fullName evidence="3">Transketolase-like C-terminal domain-containing protein</fullName>
    </recommendedName>
</protein>
<dbReference type="RefSeq" id="XP_056474536.1">
    <property type="nucleotide sequence ID" value="XM_056618377.1"/>
</dbReference>
<keyword evidence="2" id="KW-0460">Magnesium</keyword>
<dbReference type="Proteomes" id="UP001149074">
    <property type="component" value="Unassembled WGS sequence"/>
</dbReference>
<reference evidence="4" key="1">
    <citation type="submission" date="2022-11" db="EMBL/GenBank/DDBJ databases">
        <authorList>
            <person name="Petersen C."/>
        </authorList>
    </citation>
    <scope>NUCLEOTIDE SEQUENCE</scope>
    <source>
        <strain evidence="4">IBT 30761</strain>
    </source>
</reference>
<dbReference type="PANTHER" id="PTHR43522:SF2">
    <property type="entry name" value="TRANSKETOLASE 1-RELATED"/>
    <property type="match status" value="1"/>
</dbReference>
<dbReference type="OrthoDB" id="10267175at2759"/>
<dbReference type="GO" id="GO:0005634">
    <property type="term" value="C:nucleus"/>
    <property type="evidence" value="ECO:0007669"/>
    <property type="project" value="TreeGrafter"/>
</dbReference>
<evidence type="ECO:0000256" key="2">
    <source>
        <dbReference type="ARBA" id="ARBA00022842"/>
    </source>
</evidence>
<evidence type="ECO:0000256" key="1">
    <source>
        <dbReference type="ARBA" id="ARBA00022723"/>
    </source>
</evidence>
<evidence type="ECO:0000313" key="4">
    <source>
        <dbReference type="EMBL" id="KAJ5098882.1"/>
    </source>
</evidence>
<dbReference type="SUPFAM" id="SSF52922">
    <property type="entry name" value="TK C-terminal domain-like"/>
    <property type="match status" value="1"/>
</dbReference>
<proteinExistence type="predicted"/>
<dbReference type="InterPro" id="IPR033247">
    <property type="entry name" value="Transketolase_fam"/>
</dbReference>
<sequence length="107" mass="11877">MGGAYVVLEQTDAQITRISTGSEVSICLEAAAALQKQNILAMVFCFEGFDWQEGSYRLDARPDNIPILSVEAASTVGWERYSHQQFGIDRFGTSGPCDELFEMFEDV</sequence>
<keyword evidence="1" id="KW-0479">Metal-binding</keyword>
<dbReference type="EMBL" id="JAPQKI010000005">
    <property type="protein sequence ID" value="KAJ5098882.1"/>
    <property type="molecule type" value="Genomic_DNA"/>
</dbReference>
<comment type="caution">
    <text evidence="4">The sequence shown here is derived from an EMBL/GenBank/DDBJ whole genome shotgun (WGS) entry which is preliminary data.</text>
</comment>
<dbReference type="GO" id="GO:0006098">
    <property type="term" value="P:pentose-phosphate shunt"/>
    <property type="evidence" value="ECO:0007669"/>
    <property type="project" value="TreeGrafter"/>
</dbReference>
<evidence type="ECO:0000259" key="3">
    <source>
        <dbReference type="Pfam" id="PF22613"/>
    </source>
</evidence>
<organism evidence="4 5">
    <name type="scientific">Penicillium argentinense</name>
    <dbReference type="NCBI Taxonomy" id="1131581"/>
    <lineage>
        <taxon>Eukaryota</taxon>
        <taxon>Fungi</taxon>
        <taxon>Dikarya</taxon>
        <taxon>Ascomycota</taxon>
        <taxon>Pezizomycotina</taxon>
        <taxon>Eurotiomycetes</taxon>
        <taxon>Eurotiomycetidae</taxon>
        <taxon>Eurotiales</taxon>
        <taxon>Aspergillaceae</taxon>
        <taxon>Penicillium</taxon>
    </lineage>
</organism>
<evidence type="ECO:0000313" key="5">
    <source>
        <dbReference type="Proteomes" id="UP001149074"/>
    </source>
</evidence>
<feature type="domain" description="Transketolase-like C-terminal" evidence="3">
    <location>
        <begin position="3"/>
        <end position="105"/>
    </location>
</feature>
<name>A0A9W9KBF1_9EURO</name>
<dbReference type="GO" id="GO:0005829">
    <property type="term" value="C:cytosol"/>
    <property type="evidence" value="ECO:0007669"/>
    <property type="project" value="TreeGrafter"/>
</dbReference>
<dbReference type="AlphaFoldDB" id="A0A9W9KBF1"/>
<keyword evidence="5" id="KW-1185">Reference proteome</keyword>
<dbReference type="InterPro" id="IPR055152">
    <property type="entry name" value="Transketolase-like_C_2"/>
</dbReference>
<accession>A0A9W9KBF1</accession>
<dbReference type="GO" id="GO:0046872">
    <property type="term" value="F:metal ion binding"/>
    <property type="evidence" value="ECO:0007669"/>
    <property type="project" value="UniProtKB-KW"/>
</dbReference>
<dbReference type="GeneID" id="81357356"/>
<dbReference type="PANTHER" id="PTHR43522">
    <property type="entry name" value="TRANSKETOLASE"/>
    <property type="match status" value="1"/>
</dbReference>
<dbReference type="Gene3D" id="3.40.50.920">
    <property type="match status" value="1"/>
</dbReference>
<dbReference type="GO" id="GO:0004802">
    <property type="term" value="F:transketolase activity"/>
    <property type="evidence" value="ECO:0007669"/>
    <property type="project" value="TreeGrafter"/>
</dbReference>
<reference evidence="4" key="2">
    <citation type="journal article" date="2023" name="IMA Fungus">
        <title>Comparative genomic study of the Penicillium genus elucidates a diverse pangenome and 15 lateral gene transfer events.</title>
        <authorList>
            <person name="Petersen C."/>
            <person name="Sorensen T."/>
            <person name="Nielsen M.R."/>
            <person name="Sondergaard T.E."/>
            <person name="Sorensen J.L."/>
            <person name="Fitzpatrick D.A."/>
            <person name="Frisvad J.C."/>
            <person name="Nielsen K.L."/>
        </authorList>
    </citation>
    <scope>NUCLEOTIDE SEQUENCE</scope>
    <source>
        <strain evidence="4">IBT 30761</strain>
    </source>
</reference>
<gene>
    <name evidence="4" type="ORF">N7532_005883</name>
</gene>